<feature type="region of interest" description="Disordered" evidence="1">
    <location>
        <begin position="1"/>
        <end position="96"/>
    </location>
</feature>
<proteinExistence type="predicted"/>
<dbReference type="EMBL" id="OW240915">
    <property type="protein sequence ID" value="CAH2284565.1"/>
    <property type="molecule type" value="Genomic_DNA"/>
</dbReference>
<sequence>YIPDQGKNTTARTCTRKNRKITDQCTTSNKDNKTHTRMPQKSKPSQLQSNIRSQSTQSTPPRHPNTYPIFPVRQHAQANDSPMHKPRQLHSIPGLQ</sequence>
<gene>
    <name evidence="2" type="ORF">PECUL_23A053964</name>
</gene>
<evidence type="ECO:0000313" key="2">
    <source>
        <dbReference type="EMBL" id="CAH2284565.1"/>
    </source>
</evidence>
<dbReference type="Proteomes" id="UP001295444">
    <property type="component" value="Chromosome 04"/>
</dbReference>
<protein>
    <submittedName>
        <fullName evidence="2">Uncharacterized protein</fullName>
    </submittedName>
</protein>
<feature type="compositionally biased region" description="Polar residues" evidence="1">
    <location>
        <begin position="1"/>
        <end position="13"/>
    </location>
</feature>
<dbReference type="AlphaFoldDB" id="A0AAD1S1Q1"/>
<feature type="compositionally biased region" description="Polar residues" evidence="1">
    <location>
        <begin position="41"/>
        <end position="60"/>
    </location>
</feature>
<reference evidence="2" key="1">
    <citation type="submission" date="2022-03" db="EMBL/GenBank/DDBJ databases">
        <authorList>
            <person name="Alioto T."/>
            <person name="Alioto T."/>
            <person name="Gomez Garrido J."/>
        </authorList>
    </citation>
    <scope>NUCLEOTIDE SEQUENCE</scope>
</reference>
<evidence type="ECO:0000313" key="3">
    <source>
        <dbReference type="Proteomes" id="UP001295444"/>
    </source>
</evidence>
<feature type="non-terminal residue" evidence="2">
    <location>
        <position position="1"/>
    </location>
</feature>
<evidence type="ECO:0000256" key="1">
    <source>
        <dbReference type="SAM" id="MobiDB-lite"/>
    </source>
</evidence>
<keyword evidence="3" id="KW-1185">Reference proteome</keyword>
<name>A0AAD1S1Q1_PELCU</name>
<accession>A0AAD1S1Q1</accession>
<organism evidence="2 3">
    <name type="scientific">Pelobates cultripes</name>
    <name type="common">Western spadefoot toad</name>
    <dbReference type="NCBI Taxonomy" id="61616"/>
    <lineage>
        <taxon>Eukaryota</taxon>
        <taxon>Metazoa</taxon>
        <taxon>Chordata</taxon>
        <taxon>Craniata</taxon>
        <taxon>Vertebrata</taxon>
        <taxon>Euteleostomi</taxon>
        <taxon>Amphibia</taxon>
        <taxon>Batrachia</taxon>
        <taxon>Anura</taxon>
        <taxon>Pelobatoidea</taxon>
        <taxon>Pelobatidae</taxon>
        <taxon>Pelobates</taxon>
    </lineage>
</organism>